<dbReference type="PANTHER" id="PTHR14097">
    <property type="entry name" value="OXIDOREDUCTASE HTATIP2"/>
    <property type="match status" value="1"/>
</dbReference>
<sequence length="233" mass="25353">MSSPLRIAIVGATGLIGRTLIERSVGREDIRILAIARREMKLPVGAKMEMILADPAAWEAVLAQAKPDVLVSALGTTWAKAGKDEAAFRAVDQELVMNTARAAREHGVNRMIAVSSVGADTASKNFYLRVKGEVERDLLKVGFDRLDILRPGLLRGARENDRRVGERLGIALSPLLDLALHGKYRKYRSVSATLMADCILALAQRKPAGKFVHDGDGIARAAHGLPQIMRDKE</sequence>
<protein>
    <submittedName>
        <fullName evidence="2">NAD(P)H-binding protein</fullName>
    </submittedName>
</protein>
<dbReference type="InterPro" id="IPR016040">
    <property type="entry name" value="NAD(P)-bd_dom"/>
</dbReference>
<evidence type="ECO:0000313" key="3">
    <source>
        <dbReference type="Proteomes" id="UP000561181"/>
    </source>
</evidence>
<dbReference type="EMBL" id="JABCRE010000002">
    <property type="protein sequence ID" value="NMW30907.1"/>
    <property type="molecule type" value="Genomic_DNA"/>
</dbReference>
<proteinExistence type="predicted"/>
<dbReference type="Pfam" id="PF13460">
    <property type="entry name" value="NAD_binding_10"/>
    <property type="match status" value="1"/>
</dbReference>
<reference evidence="2 3" key="1">
    <citation type="submission" date="2020-04" db="EMBL/GenBank/DDBJ databases">
        <authorList>
            <person name="Liu A."/>
        </authorList>
    </citation>
    <scope>NUCLEOTIDE SEQUENCE [LARGE SCALE GENOMIC DNA]</scope>
    <source>
        <strain evidence="2 3">RZ02</strain>
    </source>
</reference>
<dbReference type="AlphaFoldDB" id="A0A848QJY0"/>
<name>A0A848QJY0_9SPHN</name>
<feature type="domain" description="NAD(P)-binding" evidence="1">
    <location>
        <begin position="11"/>
        <end position="165"/>
    </location>
</feature>
<keyword evidence="3" id="KW-1185">Reference proteome</keyword>
<gene>
    <name evidence="2" type="ORF">HKD42_02390</name>
</gene>
<dbReference type="InterPro" id="IPR036291">
    <property type="entry name" value="NAD(P)-bd_dom_sf"/>
</dbReference>
<comment type="caution">
    <text evidence="2">The sequence shown here is derived from an EMBL/GenBank/DDBJ whole genome shotgun (WGS) entry which is preliminary data.</text>
</comment>
<dbReference type="Proteomes" id="UP000561181">
    <property type="component" value="Unassembled WGS sequence"/>
</dbReference>
<dbReference type="Gene3D" id="3.40.50.720">
    <property type="entry name" value="NAD(P)-binding Rossmann-like Domain"/>
    <property type="match status" value="1"/>
</dbReference>
<dbReference type="SUPFAM" id="SSF51735">
    <property type="entry name" value="NAD(P)-binding Rossmann-fold domains"/>
    <property type="match status" value="1"/>
</dbReference>
<dbReference type="RefSeq" id="WP_170009961.1">
    <property type="nucleotide sequence ID" value="NZ_JABCRE010000002.1"/>
</dbReference>
<evidence type="ECO:0000259" key="1">
    <source>
        <dbReference type="Pfam" id="PF13460"/>
    </source>
</evidence>
<dbReference type="PANTHER" id="PTHR14097:SF7">
    <property type="entry name" value="OXIDOREDUCTASE HTATIP2"/>
    <property type="match status" value="1"/>
</dbReference>
<evidence type="ECO:0000313" key="2">
    <source>
        <dbReference type="EMBL" id="NMW30907.1"/>
    </source>
</evidence>
<accession>A0A848QJY0</accession>
<organism evidence="2 3">
    <name type="scientific">Pontixanthobacter rizhaonensis</name>
    <dbReference type="NCBI Taxonomy" id="2730337"/>
    <lineage>
        <taxon>Bacteria</taxon>
        <taxon>Pseudomonadati</taxon>
        <taxon>Pseudomonadota</taxon>
        <taxon>Alphaproteobacteria</taxon>
        <taxon>Sphingomonadales</taxon>
        <taxon>Erythrobacteraceae</taxon>
        <taxon>Pontixanthobacter</taxon>
    </lineage>
</organism>